<evidence type="ECO:0000256" key="6">
    <source>
        <dbReference type="SAM" id="SignalP"/>
    </source>
</evidence>
<keyword evidence="4" id="KW-1133">Transmembrane helix</keyword>
<name>A0A1M6PUL9_9BACT</name>
<comment type="subcellular location">
    <subcellularLocation>
        <location evidence="1">Cell membrane</location>
        <topology evidence="1">Multi-pass membrane protein</topology>
    </subcellularLocation>
</comment>
<feature type="signal peptide" evidence="6">
    <location>
        <begin position="1"/>
        <end position="26"/>
    </location>
</feature>
<accession>A0A1M6PUL9</accession>
<evidence type="ECO:0000313" key="9">
    <source>
        <dbReference type="Proteomes" id="UP000183994"/>
    </source>
</evidence>
<keyword evidence="9" id="KW-1185">Reference proteome</keyword>
<evidence type="ECO:0000256" key="4">
    <source>
        <dbReference type="ARBA" id="ARBA00022989"/>
    </source>
</evidence>
<evidence type="ECO:0000256" key="1">
    <source>
        <dbReference type="ARBA" id="ARBA00004651"/>
    </source>
</evidence>
<evidence type="ECO:0000256" key="5">
    <source>
        <dbReference type="ARBA" id="ARBA00023136"/>
    </source>
</evidence>
<sequence length="158" mass="17531">MKHSRIWQTLIAAVVICGMLLGSVWAAESATKEECVQKCKEAAALFQDKGMDEAVKQINNPKGPFVWKDSYVFCVDLASVSNIAHPFNQTSLGMSLLMIKDANGKMFYSEFVKTAKEQGEGWVTYMWPKPGESAPSTKMAYILQVPDTQYAMVAGTYE</sequence>
<dbReference type="EMBL" id="FQZU01000018">
    <property type="protein sequence ID" value="SHK11694.1"/>
    <property type="molecule type" value="Genomic_DNA"/>
</dbReference>
<dbReference type="InterPro" id="IPR033480">
    <property type="entry name" value="sCache_2"/>
</dbReference>
<evidence type="ECO:0000259" key="7">
    <source>
        <dbReference type="Pfam" id="PF17200"/>
    </source>
</evidence>
<dbReference type="Gene3D" id="3.30.450.20">
    <property type="entry name" value="PAS domain"/>
    <property type="match status" value="1"/>
</dbReference>
<evidence type="ECO:0000256" key="2">
    <source>
        <dbReference type="ARBA" id="ARBA00022475"/>
    </source>
</evidence>
<dbReference type="AlphaFoldDB" id="A0A1M6PUL9"/>
<dbReference type="STRING" id="1121393.SAMN02745216_02912"/>
<dbReference type="RefSeq" id="WP_073476900.1">
    <property type="nucleotide sequence ID" value="NZ_FQZU01000018.1"/>
</dbReference>
<keyword evidence="5" id="KW-0472">Membrane</keyword>
<evidence type="ECO:0000313" key="8">
    <source>
        <dbReference type="EMBL" id="SHK11694.1"/>
    </source>
</evidence>
<keyword evidence="2" id="KW-1003">Cell membrane</keyword>
<evidence type="ECO:0000256" key="3">
    <source>
        <dbReference type="ARBA" id="ARBA00022692"/>
    </source>
</evidence>
<keyword evidence="6" id="KW-0732">Signal</keyword>
<protein>
    <recommendedName>
        <fullName evidence="7">Single Cache domain-containing protein</fullName>
    </recommendedName>
</protein>
<gene>
    <name evidence="8" type="ORF">SAMN02745216_02912</name>
</gene>
<dbReference type="Proteomes" id="UP000183994">
    <property type="component" value="Unassembled WGS sequence"/>
</dbReference>
<feature type="domain" description="Single Cache" evidence="7">
    <location>
        <begin position="52"/>
        <end position="157"/>
    </location>
</feature>
<dbReference type="Pfam" id="PF17200">
    <property type="entry name" value="sCache_2"/>
    <property type="match status" value="1"/>
</dbReference>
<keyword evidence="3" id="KW-0812">Transmembrane</keyword>
<dbReference type="GO" id="GO:0005886">
    <property type="term" value="C:plasma membrane"/>
    <property type="evidence" value="ECO:0007669"/>
    <property type="project" value="UniProtKB-SubCell"/>
</dbReference>
<reference evidence="9" key="1">
    <citation type="submission" date="2016-11" db="EMBL/GenBank/DDBJ databases">
        <authorList>
            <person name="Varghese N."/>
            <person name="Submissions S."/>
        </authorList>
    </citation>
    <scope>NUCLEOTIDE SEQUENCE [LARGE SCALE GENOMIC DNA]</scope>
    <source>
        <strain evidence="9">DSM 16219</strain>
    </source>
</reference>
<organism evidence="8 9">
    <name type="scientific">Desulfatibacillum alkenivorans DSM 16219</name>
    <dbReference type="NCBI Taxonomy" id="1121393"/>
    <lineage>
        <taxon>Bacteria</taxon>
        <taxon>Pseudomonadati</taxon>
        <taxon>Thermodesulfobacteriota</taxon>
        <taxon>Desulfobacteria</taxon>
        <taxon>Desulfobacterales</taxon>
        <taxon>Desulfatibacillaceae</taxon>
        <taxon>Desulfatibacillum</taxon>
    </lineage>
</organism>
<feature type="chain" id="PRO_5013359679" description="Single Cache domain-containing protein" evidence="6">
    <location>
        <begin position="27"/>
        <end position="158"/>
    </location>
</feature>
<proteinExistence type="predicted"/>